<protein>
    <submittedName>
        <fullName evidence="1">Uncharacterized protein</fullName>
    </submittedName>
</protein>
<evidence type="ECO:0000313" key="1">
    <source>
        <dbReference type="EMBL" id="WAQ95498.1"/>
    </source>
</evidence>
<keyword evidence="2" id="KW-1185">Reference proteome</keyword>
<gene>
    <name evidence="1" type="ORF">MAR_028188</name>
</gene>
<evidence type="ECO:0000313" key="2">
    <source>
        <dbReference type="Proteomes" id="UP001164746"/>
    </source>
</evidence>
<organism evidence="1 2">
    <name type="scientific">Mya arenaria</name>
    <name type="common">Soft-shell clam</name>
    <dbReference type="NCBI Taxonomy" id="6604"/>
    <lineage>
        <taxon>Eukaryota</taxon>
        <taxon>Metazoa</taxon>
        <taxon>Spiralia</taxon>
        <taxon>Lophotrochozoa</taxon>
        <taxon>Mollusca</taxon>
        <taxon>Bivalvia</taxon>
        <taxon>Autobranchia</taxon>
        <taxon>Heteroconchia</taxon>
        <taxon>Euheterodonta</taxon>
        <taxon>Imparidentia</taxon>
        <taxon>Neoheterodontei</taxon>
        <taxon>Myida</taxon>
        <taxon>Myoidea</taxon>
        <taxon>Myidae</taxon>
        <taxon>Mya</taxon>
    </lineage>
</organism>
<reference evidence="1" key="1">
    <citation type="submission" date="2022-11" db="EMBL/GenBank/DDBJ databases">
        <title>Centuries of genome instability and evolution in soft-shell clam transmissible cancer (bioRxiv).</title>
        <authorList>
            <person name="Hart S.F.M."/>
            <person name="Yonemitsu M.A."/>
            <person name="Giersch R.M."/>
            <person name="Beal B.F."/>
            <person name="Arriagada G."/>
            <person name="Davis B.W."/>
            <person name="Ostrander E.A."/>
            <person name="Goff S.P."/>
            <person name="Metzger M.J."/>
        </authorList>
    </citation>
    <scope>NUCLEOTIDE SEQUENCE</scope>
    <source>
        <strain evidence="1">MELC-2E11</strain>
        <tissue evidence="1">Siphon/mantle</tissue>
    </source>
</reference>
<proteinExistence type="predicted"/>
<dbReference type="EMBL" id="CP111013">
    <property type="protein sequence ID" value="WAQ95498.1"/>
    <property type="molecule type" value="Genomic_DNA"/>
</dbReference>
<name>A0ABY7DF03_MYAAR</name>
<sequence>MAKPNVFFDMSIGGKPAGRIVMELKSKLPFGYSIMLVPSLTTEMTKFRSSSFVGLFNSVLNFFVWGTQLWSNQCFSNMLAGVSSQSESLDDQKKVRQVVFTGISMKAEEYMGHTMELKMVQDDPSMVTDAVPKGPL</sequence>
<accession>A0ABY7DF03</accession>
<dbReference type="Proteomes" id="UP001164746">
    <property type="component" value="Chromosome 2"/>
</dbReference>